<reference evidence="1" key="1">
    <citation type="submission" date="2019-03" db="EMBL/GenBank/DDBJ databases">
        <title>Improved annotation for the trematode Fasciola hepatica.</title>
        <authorList>
            <person name="Choi Y.-J."/>
            <person name="Martin J."/>
            <person name="Mitreva M."/>
        </authorList>
    </citation>
    <scope>NUCLEOTIDE SEQUENCE [LARGE SCALE GENOMIC DNA]</scope>
</reference>
<organism evidence="1 2">
    <name type="scientific">Fasciola hepatica</name>
    <name type="common">Liver fluke</name>
    <dbReference type="NCBI Taxonomy" id="6192"/>
    <lineage>
        <taxon>Eukaryota</taxon>
        <taxon>Metazoa</taxon>
        <taxon>Spiralia</taxon>
        <taxon>Lophotrochozoa</taxon>
        <taxon>Platyhelminthes</taxon>
        <taxon>Trematoda</taxon>
        <taxon>Digenea</taxon>
        <taxon>Plagiorchiida</taxon>
        <taxon>Echinostomata</taxon>
        <taxon>Echinostomatoidea</taxon>
        <taxon>Fasciolidae</taxon>
        <taxon>Fasciola</taxon>
    </lineage>
</organism>
<proteinExistence type="predicted"/>
<accession>A0A4E0RRK5</accession>
<gene>
    <name evidence="1" type="ORF">D915_000552</name>
</gene>
<dbReference type="AlphaFoldDB" id="A0A4E0RRK5"/>
<dbReference type="Proteomes" id="UP000230066">
    <property type="component" value="Unassembled WGS sequence"/>
</dbReference>
<evidence type="ECO:0008006" key="3">
    <source>
        <dbReference type="Google" id="ProtNLM"/>
    </source>
</evidence>
<evidence type="ECO:0000313" key="2">
    <source>
        <dbReference type="Proteomes" id="UP000230066"/>
    </source>
</evidence>
<protein>
    <recommendedName>
        <fullName evidence="3">Fibronectin type III domain protein</fullName>
    </recommendedName>
</protein>
<evidence type="ECO:0000313" key="1">
    <source>
        <dbReference type="EMBL" id="THD28654.1"/>
    </source>
</evidence>
<comment type="caution">
    <text evidence="1">The sequence shown here is derived from an EMBL/GenBank/DDBJ whole genome shotgun (WGS) entry which is preliminary data.</text>
</comment>
<dbReference type="EMBL" id="JXXN02000101">
    <property type="protein sequence ID" value="THD28654.1"/>
    <property type="molecule type" value="Genomic_DNA"/>
</dbReference>
<sequence>MSSLGDKLIFRISPGLLLVHGVLTILTLTKAQDSGNDSSTFKHLIPRFSDLILDNHEVLYVRMEKSTVEWGKSIELYVNDQLDLKNTVKVGLSGSLFTHYKCERCQVVLRVCDYSRCAYSAWIEPKRTKATIPVVSIQGAVCDQRKDELTVQFTEVPGTNEYQIFILADNNVRNLVSVKKTGEIIPNAKCTGHSVRVRVFNGSDYGDFSHERSVSIQNKVSTATVLSDGRHLYVMSLHRYRKMVIKQADGTTSDFNIPQVYFSNHSCFGCTVRFLSQRSNDEASEWITPEMTLPIRPAVRQLSIYGDELYIAIELGETGLNEEYEALLVGEDGSVQSRWTWYGPVKTSSSRECKRCRVSIRALRGAASTSFTEPQEPHVNPYFSRDQNFWVNVRTSGFILTWDIKKKPFDKYRLLLKNFNKDQETEMILPSAMETKDLILDSCSVYQIRLIEVSTKNVLKEINFVSEQNSEFSFPLQHLQIQPKMCDNHISLIKYISLK</sequence>
<name>A0A4E0RRK5_FASHE</name>
<keyword evidence="2" id="KW-1185">Reference proteome</keyword>